<reference evidence="1" key="1">
    <citation type="submission" date="2020-06" db="EMBL/GenBank/DDBJ databases">
        <title>WGS assembly of Ceratodon purpureus strain R40.</title>
        <authorList>
            <person name="Carey S.B."/>
            <person name="Jenkins J."/>
            <person name="Shu S."/>
            <person name="Lovell J.T."/>
            <person name="Sreedasyam A."/>
            <person name="Maumus F."/>
            <person name="Tiley G.P."/>
            <person name="Fernandez-Pozo N."/>
            <person name="Barry K."/>
            <person name="Chen C."/>
            <person name="Wang M."/>
            <person name="Lipzen A."/>
            <person name="Daum C."/>
            <person name="Saski C.A."/>
            <person name="Payton A.C."/>
            <person name="Mcbreen J.C."/>
            <person name="Conrad R.E."/>
            <person name="Kollar L.M."/>
            <person name="Olsson S."/>
            <person name="Huttunen S."/>
            <person name="Landis J.B."/>
            <person name="Wickett N.J."/>
            <person name="Johnson M.G."/>
            <person name="Rensing S.A."/>
            <person name="Grimwood J."/>
            <person name="Schmutz J."/>
            <person name="Mcdaniel S.F."/>
        </authorList>
    </citation>
    <scope>NUCLEOTIDE SEQUENCE</scope>
    <source>
        <strain evidence="1">R40</strain>
    </source>
</reference>
<evidence type="ECO:0000313" key="2">
    <source>
        <dbReference type="Proteomes" id="UP000822688"/>
    </source>
</evidence>
<dbReference type="AlphaFoldDB" id="A0A8T0G730"/>
<dbReference type="Proteomes" id="UP000822688">
    <property type="component" value="Chromosome 12"/>
</dbReference>
<organism evidence="1 2">
    <name type="scientific">Ceratodon purpureus</name>
    <name type="common">Fire moss</name>
    <name type="synonym">Dicranum purpureum</name>
    <dbReference type="NCBI Taxonomy" id="3225"/>
    <lineage>
        <taxon>Eukaryota</taxon>
        <taxon>Viridiplantae</taxon>
        <taxon>Streptophyta</taxon>
        <taxon>Embryophyta</taxon>
        <taxon>Bryophyta</taxon>
        <taxon>Bryophytina</taxon>
        <taxon>Bryopsida</taxon>
        <taxon>Dicranidae</taxon>
        <taxon>Pseudoditrichales</taxon>
        <taxon>Ditrichaceae</taxon>
        <taxon>Ceratodon</taxon>
    </lineage>
</organism>
<dbReference type="EMBL" id="CM026433">
    <property type="protein sequence ID" value="KAG0554234.1"/>
    <property type="molecule type" value="Genomic_DNA"/>
</dbReference>
<sequence length="122" mass="13771">MCSRCVRDVLKMGSFGEMFVRIFWQCLPNWSCNTKWAQRRAWGAFRIKLTATFSSIHVVCHSRSGSDAIGGPSGEGCTVQALQRTESTHFFSFFRFDSHTGLALFPWLCVPKVWAQRSSGLA</sequence>
<evidence type="ECO:0000313" key="1">
    <source>
        <dbReference type="EMBL" id="KAG0554234.1"/>
    </source>
</evidence>
<name>A0A8T0G730_CERPU</name>
<comment type="caution">
    <text evidence="1">The sequence shown here is derived from an EMBL/GenBank/DDBJ whole genome shotgun (WGS) entry which is preliminary data.</text>
</comment>
<accession>A0A8T0G730</accession>
<keyword evidence="2" id="KW-1185">Reference proteome</keyword>
<gene>
    <name evidence="1" type="ORF">KC19_12G075200</name>
</gene>
<protein>
    <submittedName>
        <fullName evidence="1">Uncharacterized protein</fullName>
    </submittedName>
</protein>
<proteinExistence type="predicted"/>